<sequence>MGFAYLGAARGGQAACAAQSLGLIKQNGLLRSGCTLPALRRSARVHHRNRISVLRASSEPQLVQNFDSQRLRFQSSLTSAPGAASFGGQSAHVAVEGGESGLWPTVAPIQHDVGVTLLVLVGAWAWVRVFDFLTKQKYLGQKLSRKLVHISSGLLFASCWPLYSAFPWAQYIAALVPVSNGIRLLVYGLGVLKDEGLVKSVSREGDPRELLRGPLYYVVVLVFSTILFWRESPVGVMALAMMCGGDGVADIVGRRFGSSKLPYNPSKSWAGSVAMFLFGLLVSYACLWYFSFMGFYHLDTGDTLIRLAVVSLAATVVESLPISTKLDDNVTVPLTTVVMGMLLFPSGGNAFGLPQVNLI</sequence>
<proteinExistence type="inferred from homology"/>
<dbReference type="InterPro" id="IPR039606">
    <property type="entry name" value="Phytol/farnesol_kinase"/>
</dbReference>
<feature type="transmembrane region" description="Helical" evidence="14">
    <location>
        <begin position="147"/>
        <end position="166"/>
    </location>
</feature>
<evidence type="ECO:0000256" key="6">
    <source>
        <dbReference type="ARBA" id="ARBA00022692"/>
    </source>
</evidence>
<evidence type="ECO:0000256" key="8">
    <source>
        <dbReference type="ARBA" id="ARBA00022946"/>
    </source>
</evidence>
<keyword evidence="3" id="KW-0150">Chloroplast</keyword>
<keyword evidence="16" id="KW-1185">Reference proteome</keyword>
<evidence type="ECO:0000256" key="4">
    <source>
        <dbReference type="ARBA" id="ARBA00022640"/>
    </source>
</evidence>
<evidence type="ECO:0000256" key="5">
    <source>
        <dbReference type="ARBA" id="ARBA00022679"/>
    </source>
</evidence>
<name>A0A8T0GL31_CERPU</name>
<evidence type="ECO:0000256" key="2">
    <source>
        <dbReference type="ARBA" id="ARBA00010794"/>
    </source>
</evidence>
<gene>
    <name evidence="15" type="ORF">KC19_10G165700</name>
</gene>
<feature type="transmembrane region" description="Helical" evidence="14">
    <location>
        <begin position="304"/>
        <end position="322"/>
    </location>
</feature>
<comment type="subcellular location">
    <subcellularLocation>
        <location evidence="1">Plastid</location>
        <location evidence="1">Chloroplast membrane</location>
        <topology evidence="1">Multi-pass membrane protein</topology>
    </subcellularLocation>
</comment>
<comment type="catalytic activity">
    <reaction evidence="13">
        <text>phytol + CTP = phytyl phosphate + CDP + H(+)</text>
        <dbReference type="Rhea" id="RHEA:38055"/>
        <dbReference type="ChEBI" id="CHEBI:15378"/>
        <dbReference type="ChEBI" id="CHEBI:17327"/>
        <dbReference type="ChEBI" id="CHEBI:37563"/>
        <dbReference type="ChEBI" id="CHEBI:58069"/>
        <dbReference type="ChEBI" id="CHEBI:75483"/>
        <dbReference type="EC" id="2.7.1.182"/>
    </reaction>
</comment>
<feature type="transmembrane region" description="Helical" evidence="14">
    <location>
        <begin position="334"/>
        <end position="353"/>
    </location>
</feature>
<dbReference type="PANTHER" id="PTHR32523:SF8">
    <property type="entry name" value="DOLICHOL KINASE"/>
    <property type="match status" value="1"/>
</dbReference>
<evidence type="ECO:0000313" key="15">
    <source>
        <dbReference type="EMBL" id="KAG0560256.1"/>
    </source>
</evidence>
<keyword evidence="6 14" id="KW-0812">Transmembrane</keyword>
<dbReference type="PANTHER" id="PTHR32523">
    <property type="entry name" value="PHYTOL KINASE 1, CHLOROPLASTIC"/>
    <property type="match status" value="1"/>
</dbReference>
<comment type="caution">
    <text evidence="15">The sequence shown here is derived from an EMBL/GenBank/DDBJ whole genome shotgun (WGS) entry which is preliminary data.</text>
</comment>
<dbReference type="EC" id="2.7.1.182" evidence="12"/>
<dbReference type="EMBL" id="CM026431">
    <property type="protein sequence ID" value="KAG0560256.1"/>
    <property type="molecule type" value="Genomic_DNA"/>
</dbReference>
<protein>
    <recommendedName>
        <fullName evidence="12">phytol kinase</fullName>
        <ecNumber evidence="12">2.7.1.182</ecNumber>
    </recommendedName>
</protein>
<dbReference type="AlphaFoldDB" id="A0A8T0GL31"/>
<organism evidence="15 16">
    <name type="scientific">Ceratodon purpureus</name>
    <name type="common">Fire moss</name>
    <name type="synonym">Dicranum purpureum</name>
    <dbReference type="NCBI Taxonomy" id="3225"/>
    <lineage>
        <taxon>Eukaryota</taxon>
        <taxon>Viridiplantae</taxon>
        <taxon>Streptophyta</taxon>
        <taxon>Embryophyta</taxon>
        <taxon>Bryophyta</taxon>
        <taxon>Bryophytina</taxon>
        <taxon>Bryopsida</taxon>
        <taxon>Dicranidae</taxon>
        <taxon>Pseudoditrichales</taxon>
        <taxon>Ditrichaceae</taxon>
        <taxon>Ceratodon</taxon>
    </lineage>
</organism>
<dbReference type="GO" id="GO:0010276">
    <property type="term" value="F:phytol kinase activity"/>
    <property type="evidence" value="ECO:0007669"/>
    <property type="project" value="UniProtKB-EC"/>
</dbReference>
<dbReference type="GO" id="GO:0031969">
    <property type="term" value="C:chloroplast membrane"/>
    <property type="evidence" value="ECO:0007669"/>
    <property type="project" value="UniProtKB-SubCell"/>
</dbReference>
<evidence type="ECO:0000256" key="1">
    <source>
        <dbReference type="ARBA" id="ARBA00004508"/>
    </source>
</evidence>
<keyword evidence="5" id="KW-0808">Transferase</keyword>
<accession>A0A8T0GL31</accession>
<evidence type="ECO:0000256" key="12">
    <source>
        <dbReference type="ARBA" id="ARBA00039024"/>
    </source>
</evidence>
<evidence type="ECO:0000256" key="13">
    <source>
        <dbReference type="ARBA" id="ARBA00048889"/>
    </source>
</evidence>
<keyword evidence="4" id="KW-0934">Plastid</keyword>
<dbReference type="Proteomes" id="UP000822688">
    <property type="component" value="Chromosome 10"/>
</dbReference>
<keyword evidence="8" id="KW-0809">Transit peptide</keyword>
<keyword evidence="10 14" id="KW-0472">Membrane</keyword>
<feature type="transmembrane region" description="Helical" evidence="14">
    <location>
        <begin position="269"/>
        <end position="292"/>
    </location>
</feature>
<evidence type="ECO:0000313" key="16">
    <source>
        <dbReference type="Proteomes" id="UP000822688"/>
    </source>
</evidence>
<comment type="similarity">
    <text evidence="2">Belongs to the polyprenol kinase family.</text>
</comment>
<evidence type="ECO:0000256" key="14">
    <source>
        <dbReference type="SAM" id="Phobius"/>
    </source>
</evidence>
<evidence type="ECO:0000256" key="9">
    <source>
        <dbReference type="ARBA" id="ARBA00022989"/>
    </source>
</evidence>
<evidence type="ECO:0000256" key="10">
    <source>
        <dbReference type="ARBA" id="ARBA00023136"/>
    </source>
</evidence>
<feature type="transmembrane region" description="Helical" evidence="14">
    <location>
        <begin position="109"/>
        <end position="127"/>
    </location>
</feature>
<evidence type="ECO:0000256" key="3">
    <source>
        <dbReference type="ARBA" id="ARBA00022528"/>
    </source>
</evidence>
<keyword evidence="9 14" id="KW-1133">Transmembrane helix</keyword>
<evidence type="ECO:0000256" key="7">
    <source>
        <dbReference type="ARBA" id="ARBA00022777"/>
    </source>
</evidence>
<dbReference type="GO" id="GO:0010189">
    <property type="term" value="P:vitamin E biosynthetic process"/>
    <property type="evidence" value="ECO:0007669"/>
    <property type="project" value="TreeGrafter"/>
</dbReference>
<evidence type="ECO:0000256" key="11">
    <source>
        <dbReference type="ARBA" id="ARBA00024015"/>
    </source>
</evidence>
<comment type="pathway">
    <text evidence="11">Cofactor biosynthesis; tocopherol biosynthesis.</text>
</comment>
<keyword evidence="7" id="KW-0418">Kinase</keyword>
<reference evidence="15" key="1">
    <citation type="submission" date="2020-06" db="EMBL/GenBank/DDBJ databases">
        <title>WGS assembly of Ceratodon purpureus strain R40.</title>
        <authorList>
            <person name="Carey S.B."/>
            <person name="Jenkins J."/>
            <person name="Shu S."/>
            <person name="Lovell J.T."/>
            <person name="Sreedasyam A."/>
            <person name="Maumus F."/>
            <person name="Tiley G.P."/>
            <person name="Fernandez-Pozo N."/>
            <person name="Barry K."/>
            <person name="Chen C."/>
            <person name="Wang M."/>
            <person name="Lipzen A."/>
            <person name="Daum C."/>
            <person name="Saski C.A."/>
            <person name="Payton A.C."/>
            <person name="Mcbreen J.C."/>
            <person name="Conrad R.E."/>
            <person name="Kollar L.M."/>
            <person name="Olsson S."/>
            <person name="Huttunen S."/>
            <person name="Landis J.B."/>
            <person name="Wickett N.J."/>
            <person name="Johnson M.G."/>
            <person name="Rensing S.A."/>
            <person name="Grimwood J."/>
            <person name="Schmutz J."/>
            <person name="Mcdaniel S.F."/>
        </authorList>
    </citation>
    <scope>NUCLEOTIDE SEQUENCE</scope>
    <source>
        <strain evidence="15">R40</strain>
    </source>
</reference>
<feature type="transmembrane region" description="Helical" evidence="14">
    <location>
        <begin position="213"/>
        <end position="229"/>
    </location>
</feature>